<feature type="compositionally biased region" description="Low complexity" evidence="1">
    <location>
        <begin position="20"/>
        <end position="35"/>
    </location>
</feature>
<dbReference type="RefSeq" id="WP_140465703.1">
    <property type="nucleotide sequence ID" value="NZ_RCYZ01000002.1"/>
</dbReference>
<feature type="region of interest" description="Disordered" evidence="1">
    <location>
        <begin position="1"/>
        <end position="35"/>
    </location>
</feature>
<gene>
    <name evidence="2" type="ORF">EAH73_06655</name>
</gene>
<keyword evidence="3" id="KW-1185">Reference proteome</keyword>
<accession>A0A502H1Z4</accession>
<evidence type="ECO:0000256" key="1">
    <source>
        <dbReference type="SAM" id="MobiDB-lite"/>
    </source>
</evidence>
<dbReference type="Proteomes" id="UP000317646">
    <property type="component" value="Unassembled WGS sequence"/>
</dbReference>
<name>A0A502H1Z4_9BACT</name>
<organism evidence="2 3">
    <name type="scientific">Hymenobacter nivis</name>
    <dbReference type="NCBI Taxonomy" id="1850093"/>
    <lineage>
        <taxon>Bacteria</taxon>
        <taxon>Pseudomonadati</taxon>
        <taxon>Bacteroidota</taxon>
        <taxon>Cytophagia</taxon>
        <taxon>Cytophagales</taxon>
        <taxon>Hymenobacteraceae</taxon>
        <taxon>Hymenobacter</taxon>
    </lineage>
</organism>
<protein>
    <submittedName>
        <fullName evidence="2">Uncharacterized protein</fullName>
    </submittedName>
</protein>
<comment type="caution">
    <text evidence="2">The sequence shown here is derived from an EMBL/GenBank/DDBJ whole genome shotgun (WGS) entry which is preliminary data.</text>
</comment>
<proteinExistence type="predicted"/>
<reference evidence="2 3" key="1">
    <citation type="journal article" date="2019" name="Environ. Microbiol.">
        <title>Species interactions and distinct microbial communities in high Arctic permafrost affected cryosols are associated with the CH4 and CO2 gas fluxes.</title>
        <authorList>
            <person name="Altshuler I."/>
            <person name="Hamel J."/>
            <person name="Turney S."/>
            <person name="Magnuson E."/>
            <person name="Levesque R."/>
            <person name="Greer C."/>
            <person name="Whyte L.G."/>
        </authorList>
    </citation>
    <scope>NUCLEOTIDE SEQUENCE [LARGE SCALE GENOMIC DNA]</scope>
    <source>
        <strain evidence="2 3">S9.2P</strain>
    </source>
</reference>
<sequence>MSPLPELALENEAPARRPPRWQQRQKNFDAAGPAAADGARRANVIPFHSAPMSPRELANLPALKSAQRAEFLRRAQQLGHHLDALAQGLEEHRFFTAATADALRLLPAAALLPHPVPGFYQPAPGPGPGKGGALVFAGGQLAVPQGPVHVQAVSIDTKVLGPGEQWDVSTPAAEAWAPTALPPYVVLNVRRLVLHPGAAVVVRGSTFSLLCQEYHCLGTVGAEAPQVAIGPAPPAAGQPAPCQLAELVFRDVRGPLAVYAQPAAPTPGQRVVLAHPAAGPA</sequence>
<dbReference type="OrthoDB" id="8482192at2"/>
<dbReference type="EMBL" id="RCYZ01000002">
    <property type="protein sequence ID" value="TPG67400.1"/>
    <property type="molecule type" value="Genomic_DNA"/>
</dbReference>
<dbReference type="AlphaFoldDB" id="A0A502H1Z4"/>
<evidence type="ECO:0000313" key="3">
    <source>
        <dbReference type="Proteomes" id="UP000317646"/>
    </source>
</evidence>
<evidence type="ECO:0000313" key="2">
    <source>
        <dbReference type="EMBL" id="TPG67400.1"/>
    </source>
</evidence>